<dbReference type="InterPro" id="IPR032710">
    <property type="entry name" value="NTF2-like_dom_sf"/>
</dbReference>
<name>A0A381T9J3_9ZZZZ</name>
<gene>
    <name evidence="2" type="ORF">METZ01_LOCUS65706</name>
</gene>
<organism evidence="2">
    <name type="scientific">marine metagenome</name>
    <dbReference type="NCBI Taxonomy" id="408172"/>
    <lineage>
        <taxon>unclassified sequences</taxon>
        <taxon>metagenomes</taxon>
        <taxon>ecological metagenomes</taxon>
    </lineage>
</organism>
<protein>
    <recommendedName>
        <fullName evidence="1">SnoaL-like domain-containing protein</fullName>
    </recommendedName>
</protein>
<dbReference type="EMBL" id="UINC01004237">
    <property type="protein sequence ID" value="SVA12852.1"/>
    <property type="molecule type" value="Genomic_DNA"/>
</dbReference>
<dbReference type="Pfam" id="PF13577">
    <property type="entry name" value="SnoaL_4"/>
    <property type="match status" value="1"/>
</dbReference>
<feature type="domain" description="SnoaL-like" evidence="1">
    <location>
        <begin position="6"/>
        <end position="126"/>
    </location>
</feature>
<accession>A0A381T9J3</accession>
<dbReference type="SUPFAM" id="SSF54427">
    <property type="entry name" value="NTF2-like"/>
    <property type="match status" value="1"/>
</dbReference>
<reference evidence="2" key="1">
    <citation type="submission" date="2018-05" db="EMBL/GenBank/DDBJ databases">
        <authorList>
            <person name="Lanie J.A."/>
            <person name="Ng W.-L."/>
            <person name="Kazmierczak K.M."/>
            <person name="Andrzejewski T.M."/>
            <person name="Davidsen T.M."/>
            <person name="Wayne K.J."/>
            <person name="Tettelin H."/>
            <person name="Glass J.I."/>
            <person name="Rusch D."/>
            <person name="Podicherti R."/>
            <person name="Tsui H.-C.T."/>
            <person name="Winkler M.E."/>
        </authorList>
    </citation>
    <scope>NUCLEOTIDE SEQUENCE</scope>
</reference>
<evidence type="ECO:0000259" key="1">
    <source>
        <dbReference type="Pfam" id="PF13577"/>
    </source>
</evidence>
<dbReference type="AlphaFoldDB" id="A0A381T9J3"/>
<proteinExistence type="predicted"/>
<sequence length="166" mass="19133">MDDRLQELLDKQEISEILQRYSRTMDWLDEAGQASCYWPDAHVDYGFFSGRADEFVPMVMVHEQKAVKRWHLVAGEIIKINGNKAEVESYGISTGSSGNDDPSNMYGGRYLDEFEKRNGEWRISKRMYILDWKKSYTDLSQGAILEGGTLHTPDISKPGHELYRSM</sequence>
<dbReference type="CDD" id="cd00531">
    <property type="entry name" value="NTF2_like"/>
    <property type="match status" value="1"/>
</dbReference>
<evidence type="ECO:0000313" key="2">
    <source>
        <dbReference type="EMBL" id="SVA12852.1"/>
    </source>
</evidence>
<dbReference type="Gene3D" id="3.10.450.50">
    <property type="match status" value="1"/>
</dbReference>
<dbReference type="InterPro" id="IPR037401">
    <property type="entry name" value="SnoaL-like"/>
</dbReference>